<organism evidence="13 14">
    <name type="scientific">Patiria miniata</name>
    <name type="common">Bat star</name>
    <name type="synonym">Asterina miniata</name>
    <dbReference type="NCBI Taxonomy" id="46514"/>
    <lineage>
        <taxon>Eukaryota</taxon>
        <taxon>Metazoa</taxon>
        <taxon>Echinodermata</taxon>
        <taxon>Eleutherozoa</taxon>
        <taxon>Asterozoa</taxon>
        <taxon>Asteroidea</taxon>
        <taxon>Valvatacea</taxon>
        <taxon>Valvatida</taxon>
        <taxon>Asterinidae</taxon>
        <taxon>Patiria</taxon>
    </lineage>
</organism>
<sequence>MADPIIQFQRMNPQMSQNGTTSNLFSEGRHTSNNPGRPEKKVRFEAAPGSRGGGSGSGPSGNGIPPFTSEPTSTCTTTSPSLIGSNSHHQGSSSSSAVTNFNSNSELFRQINALLENSLDLQSSICMNQQQQQGIGASGIGRGFSGGPLAGVNVSGANPLQGLLPPPGLQQQPDRNDPGNVLNFLLPQTPTKSLSGLHNDMTSQAFSPMAQMPPANLPPMSPGGGFAPPFLGNPVKSPLSSPTWSGYTLCSNPKDALTLSNIDKYLSGALYQQQMQQQMQQQQQQQQQNLSMSPITSYVSPEFNRVGQHRNFGGSISSPGSSDSSSIWEHVFSPIERPGARDTRSSSPTDSDTSGISSASASSGEPLAEGLSEMMGNLSMGLPYHAPPHRTSLQPFQKEPMDYQAQLYPDVGSGHGYNMASSQQPMGEQRQPGLDTLFNTLASDPYSIERLARLNRQAAAMCEATCTWSGVLPPRAYKNPTYSCKVFLGGVPWDITEAGLQSCFKPFGTVRVEWPGKDGKHPKYPPKGYVYVLFDNEKSVKALLQACTHDFMGSGEWYFKITSRRMRCKEVKVNTTVSVRYPSQEIQQDYEKVVQVIPWVLSDSNYVRCPSQRLDPDKTVFVGALHGMLNAEGLAHIMNDLFGGVVYAGIDTDKHKYPIGSGRVTFNNSKSFMKAVGAAFVEIKTTKFTKKVQIDPYLEDSLCSLCHTQTGPFFCREQTCFKYFCRSCWLWQHSLTQLRSHKPLMRNSKTKTTESCYGVW</sequence>
<dbReference type="GO" id="GO:0006397">
    <property type="term" value="P:mRNA processing"/>
    <property type="evidence" value="ECO:0007669"/>
    <property type="project" value="UniProtKB-KW"/>
</dbReference>
<evidence type="ECO:0000313" key="14">
    <source>
        <dbReference type="Proteomes" id="UP000887568"/>
    </source>
</evidence>
<accession>A0A913Z0Q7</accession>
<dbReference type="FunFam" id="3.30.70.330:FF:000054">
    <property type="entry name" value="Cytoplasmic polyadenylation element-binding protein 1"/>
    <property type="match status" value="1"/>
</dbReference>
<feature type="compositionally biased region" description="Low complexity" evidence="11">
    <location>
        <begin position="345"/>
        <end position="364"/>
    </location>
</feature>
<dbReference type="InterPro" id="IPR012677">
    <property type="entry name" value="Nucleotide-bd_a/b_plait_sf"/>
</dbReference>
<evidence type="ECO:0000256" key="10">
    <source>
        <dbReference type="PROSITE-ProRule" id="PRU00176"/>
    </source>
</evidence>
<dbReference type="CDD" id="cd19757">
    <property type="entry name" value="Bbox1"/>
    <property type="match status" value="1"/>
</dbReference>
<dbReference type="AlphaFoldDB" id="A0A913Z0Q7"/>
<dbReference type="RefSeq" id="XP_038045408.1">
    <property type="nucleotide sequence ID" value="XM_038189480.1"/>
</dbReference>
<evidence type="ECO:0000256" key="9">
    <source>
        <dbReference type="ARBA" id="ARBA00022884"/>
    </source>
</evidence>
<dbReference type="PROSITE" id="PS50102">
    <property type="entry name" value="RRM"/>
    <property type="match status" value="1"/>
</dbReference>
<dbReference type="GO" id="GO:0005737">
    <property type="term" value="C:cytoplasm"/>
    <property type="evidence" value="ECO:0007669"/>
    <property type="project" value="UniProtKB-SubCell"/>
</dbReference>
<dbReference type="PANTHER" id="PTHR12566:SF9">
    <property type="entry name" value="CYTOPLASMIC POLYADENYLATION ELEMENT-BINDING PROTEIN 1"/>
    <property type="match status" value="1"/>
</dbReference>
<evidence type="ECO:0000256" key="4">
    <source>
        <dbReference type="ARBA" id="ARBA00022664"/>
    </source>
</evidence>
<keyword evidence="8" id="KW-0810">Translation regulation</keyword>
<dbReference type="Pfam" id="PF16367">
    <property type="entry name" value="RRM_7"/>
    <property type="match status" value="1"/>
</dbReference>
<evidence type="ECO:0000256" key="5">
    <source>
        <dbReference type="ARBA" id="ARBA00022723"/>
    </source>
</evidence>
<name>A0A913Z0Q7_PATMI</name>
<dbReference type="CDD" id="cd12725">
    <property type="entry name" value="RRM2_CPEB1"/>
    <property type="match status" value="1"/>
</dbReference>
<keyword evidence="5" id="KW-0479">Metal-binding</keyword>
<reference evidence="13" key="1">
    <citation type="submission" date="2022-11" db="UniProtKB">
        <authorList>
            <consortium name="EnsemblMetazoa"/>
        </authorList>
    </citation>
    <scope>IDENTIFICATION</scope>
</reference>
<dbReference type="InterPro" id="IPR000504">
    <property type="entry name" value="RRM_dom"/>
</dbReference>
<feature type="domain" description="RRM" evidence="12">
    <location>
        <begin position="484"/>
        <end position="578"/>
    </location>
</feature>
<keyword evidence="7" id="KW-0862">Zinc</keyword>
<dbReference type="GeneID" id="119719990"/>
<evidence type="ECO:0000256" key="11">
    <source>
        <dbReference type="SAM" id="MobiDB-lite"/>
    </source>
</evidence>
<dbReference type="Gene3D" id="3.30.70.330">
    <property type="match status" value="2"/>
</dbReference>
<dbReference type="GO" id="GO:0043005">
    <property type="term" value="C:neuron projection"/>
    <property type="evidence" value="ECO:0007669"/>
    <property type="project" value="TreeGrafter"/>
</dbReference>
<dbReference type="InterPro" id="IPR032296">
    <property type="entry name" value="CEBP_ZZ"/>
</dbReference>
<keyword evidence="3" id="KW-0963">Cytoplasm</keyword>
<feature type="region of interest" description="Disordered" evidence="11">
    <location>
        <begin position="1"/>
        <end position="98"/>
    </location>
</feature>
<evidence type="ECO:0000256" key="7">
    <source>
        <dbReference type="ARBA" id="ARBA00022833"/>
    </source>
</evidence>
<comment type="similarity">
    <text evidence="2">Belongs to the RRM CPEB family.</text>
</comment>
<dbReference type="InterPro" id="IPR038446">
    <property type="entry name" value="CEBP_ZZ_sf"/>
</dbReference>
<dbReference type="GO" id="GO:0003730">
    <property type="term" value="F:mRNA 3'-UTR binding"/>
    <property type="evidence" value="ECO:0007669"/>
    <property type="project" value="InterPro"/>
</dbReference>
<keyword evidence="6" id="KW-0677">Repeat</keyword>
<dbReference type="OrthoDB" id="10033548at2759"/>
<dbReference type="GO" id="GO:0045202">
    <property type="term" value="C:synapse"/>
    <property type="evidence" value="ECO:0007669"/>
    <property type="project" value="TreeGrafter"/>
</dbReference>
<dbReference type="GO" id="GO:0008135">
    <property type="term" value="F:translation factor activity, RNA binding"/>
    <property type="evidence" value="ECO:0007669"/>
    <property type="project" value="TreeGrafter"/>
</dbReference>
<keyword evidence="14" id="KW-1185">Reference proteome</keyword>
<dbReference type="PANTHER" id="PTHR12566">
    <property type="entry name" value="CYTOPLASMIC POLYADENYLATION ELEMENT BINDING PROTEIN CPEB"/>
    <property type="match status" value="1"/>
</dbReference>
<evidence type="ECO:0000256" key="6">
    <source>
        <dbReference type="ARBA" id="ARBA00022737"/>
    </source>
</evidence>
<dbReference type="GO" id="GO:2000766">
    <property type="term" value="P:negative regulation of cytoplasmic translation"/>
    <property type="evidence" value="ECO:0007669"/>
    <property type="project" value="TreeGrafter"/>
</dbReference>
<dbReference type="Gene3D" id="4.10.640.40">
    <property type="entry name" value="Cytoplasmic polyadenylation element-binding protein, ZZ domain"/>
    <property type="match status" value="1"/>
</dbReference>
<dbReference type="SUPFAM" id="SSF54928">
    <property type="entry name" value="RNA-binding domain, RBD"/>
    <property type="match status" value="1"/>
</dbReference>
<evidence type="ECO:0000256" key="3">
    <source>
        <dbReference type="ARBA" id="ARBA00022490"/>
    </source>
</evidence>
<dbReference type="OMA" id="KITSRRM"/>
<dbReference type="SMART" id="SM00360">
    <property type="entry name" value="RRM"/>
    <property type="match status" value="2"/>
</dbReference>
<dbReference type="EnsemblMetazoa" id="XM_038189480.1">
    <property type="protein sequence ID" value="XP_038045408.1"/>
    <property type="gene ID" value="LOC119719990"/>
</dbReference>
<feature type="compositionally biased region" description="Polar residues" evidence="11">
    <location>
        <begin position="9"/>
        <end position="35"/>
    </location>
</feature>
<dbReference type="InterPro" id="IPR035979">
    <property type="entry name" value="RBD_domain_sf"/>
</dbReference>
<dbReference type="InterPro" id="IPR034819">
    <property type="entry name" value="CPEB"/>
</dbReference>
<comment type="subcellular location">
    <subcellularLocation>
        <location evidence="1">Cytoplasm</location>
    </subcellularLocation>
</comment>
<feature type="compositionally biased region" description="Low complexity" evidence="11">
    <location>
        <begin position="62"/>
        <end position="98"/>
    </location>
</feature>
<dbReference type="InterPro" id="IPR034977">
    <property type="entry name" value="CPEB1_RRM1"/>
</dbReference>
<dbReference type="Proteomes" id="UP000887568">
    <property type="component" value="Unplaced"/>
</dbReference>
<dbReference type="GO" id="GO:0000900">
    <property type="term" value="F:mRNA regulatory element binding translation repressor activity"/>
    <property type="evidence" value="ECO:0007669"/>
    <property type="project" value="TreeGrafter"/>
</dbReference>
<dbReference type="Pfam" id="PF16366">
    <property type="entry name" value="CEBP_ZZ"/>
    <property type="match status" value="1"/>
</dbReference>
<dbReference type="FunFam" id="3.30.70.330:FF:000086">
    <property type="entry name" value="Putative Cytoplasmic polyadenylation element-binding protein 1"/>
    <property type="match status" value="1"/>
</dbReference>
<proteinExistence type="inferred from homology"/>
<evidence type="ECO:0000256" key="2">
    <source>
        <dbReference type="ARBA" id="ARBA00010347"/>
    </source>
</evidence>
<protein>
    <recommendedName>
        <fullName evidence="12">RRM domain-containing protein</fullName>
    </recommendedName>
</protein>
<dbReference type="FunFam" id="4.10.640.40:FF:000002">
    <property type="entry name" value="Putative Cytoplasmic polyadenylation element-binding protein 1"/>
    <property type="match status" value="1"/>
</dbReference>
<dbReference type="GO" id="GO:0005634">
    <property type="term" value="C:nucleus"/>
    <property type="evidence" value="ECO:0007669"/>
    <property type="project" value="TreeGrafter"/>
</dbReference>
<feature type="compositionally biased region" description="Gly residues" evidence="11">
    <location>
        <begin position="50"/>
        <end position="61"/>
    </location>
</feature>
<dbReference type="GO" id="GO:0043022">
    <property type="term" value="F:ribosome binding"/>
    <property type="evidence" value="ECO:0007669"/>
    <property type="project" value="TreeGrafter"/>
</dbReference>
<dbReference type="InterPro" id="IPR032292">
    <property type="entry name" value="CEBP1_N"/>
</dbReference>
<dbReference type="CDD" id="cd12723">
    <property type="entry name" value="RRM1_CPEB1"/>
    <property type="match status" value="1"/>
</dbReference>
<evidence type="ECO:0000313" key="13">
    <source>
        <dbReference type="EnsemblMetazoa" id="XP_038045408.1"/>
    </source>
</evidence>
<evidence type="ECO:0000256" key="8">
    <source>
        <dbReference type="ARBA" id="ARBA00022845"/>
    </source>
</evidence>
<evidence type="ECO:0000259" key="12">
    <source>
        <dbReference type="PROSITE" id="PS50102"/>
    </source>
</evidence>
<keyword evidence="9 10" id="KW-0694">RNA-binding</keyword>
<evidence type="ECO:0000256" key="1">
    <source>
        <dbReference type="ARBA" id="ARBA00004496"/>
    </source>
</evidence>
<dbReference type="Pfam" id="PF16368">
    <property type="entry name" value="CEBP1_N"/>
    <property type="match status" value="1"/>
</dbReference>
<dbReference type="CTD" id="64506"/>
<feature type="region of interest" description="Disordered" evidence="11">
    <location>
        <begin position="334"/>
        <end position="367"/>
    </location>
</feature>
<keyword evidence="4" id="KW-0507">mRNA processing</keyword>
<dbReference type="GO" id="GO:0046872">
    <property type="term" value="F:metal ion binding"/>
    <property type="evidence" value="ECO:0007669"/>
    <property type="project" value="UniProtKB-KW"/>
</dbReference>